<keyword evidence="4" id="KW-0805">Transcription regulation</keyword>
<dbReference type="InterPro" id="IPR009332">
    <property type="entry name" value="Med22"/>
</dbReference>
<dbReference type="InterPro" id="IPR012942">
    <property type="entry name" value="SRR1-like"/>
</dbReference>
<feature type="compositionally biased region" description="Acidic residues" evidence="7">
    <location>
        <begin position="828"/>
        <end position="844"/>
    </location>
</feature>
<dbReference type="InterPro" id="IPR009060">
    <property type="entry name" value="UBA-like_sf"/>
</dbReference>
<proteinExistence type="inferred from homology"/>
<sequence length="1109" mass="122511">MAAGNNEDFDKKLDGEMDTLVESFTHIISSAKIQAKDTFTLAEEGYQIECQATTIVRSCETLLTMISDMKQSLLLNDTRSINSITQRHRDQAKVRIAETHGSFSMVRAEVDQMLSELQGVLDASTYVRRNVAPAMPELLDPRIVAATFFPTEAAATMDTQTIEGWTSHLQKVLDAGAVGLATQLDWELVAEDGAADNLSPLAPAWPLARFTLAFLEALAPYVVQFDVPGLRANIPLHADPTAPGIQDHFRWPMVTRLLAAFRLLLDPPAVVAEDVALVQRLRQVAQQTGLLSGQPLHYLAIVCASRWAAQCNPFHPLPPTEVSDQPTPLATIQRLMTHCSGVHPLLMHSVRVAGHAWEAEMVATLTQLTDLLPKGPNEVTPPTEETASELMAITRQTLARLTPALYLLRVAPRMAWVEFAERPTLLAAVVHGFYQIVNASLWANQAITPNAVATSVGADLHQLLAVQLPWTLCSVTYLVLVLRGYPRDSFFAAWAALWPAVAGEDAAAVVADLCTMFAGSKVGKGQINGEGDGSLGPDRMDRLSQALYVIIEATQNSQPTDPSVPAQASLLVLLDRRFQLYSWLLEIQDHGDNESLAYAMEFLEHQLERGTTDASIETKMGRLSLGKAPALLDPDLRQALELSRFMEPTEYQPSIAAVREVFPDLGEGYIWAALALSGYRQEDVIMQFLEDQIPAAVRALDRTLTIENLNSLLDGEGGGDGTGDGNEDDLLAARRNIFDGDEFDVFTRGTVVDPSRVYHKEEATATATTQRDQWLSARAEDENYKQDILDRAIATVYSDDERNLEGSDDEEDPFAQRPMFRAPPGGDSSDDDEESESEEDEAEAEGSGQGRAGPSSRGASSGGRGRGHGRGRGWPRRKVNHRAPAKSVPLPDAPVNGSIYARPAGDEFFPTVDELTPPRPGRNRRRKHVLDPHRLPLSDQEYADLAETERSQRVDYLVKDVQRMRDDTDFTQYLDEVSAAIVARLHNKEEGPVPHDIVCYGLGSFIECRESRLQLAFILHLRTALKITGRVHIYDPVLGALERAALEAQDCCPLMENEECRRIVDRATLFYMPHCEKFMYHNLVAANAKASRLDRVTLIGNNLQRYIDW</sequence>
<evidence type="ECO:0000259" key="8">
    <source>
        <dbReference type="Pfam" id="PF07985"/>
    </source>
</evidence>
<dbReference type="Proteomes" id="UP001150569">
    <property type="component" value="Unassembled WGS sequence"/>
</dbReference>
<organism evidence="9 10">
    <name type="scientific">Tieghemiomyces parasiticus</name>
    <dbReference type="NCBI Taxonomy" id="78921"/>
    <lineage>
        <taxon>Eukaryota</taxon>
        <taxon>Fungi</taxon>
        <taxon>Fungi incertae sedis</taxon>
        <taxon>Zoopagomycota</taxon>
        <taxon>Kickxellomycotina</taxon>
        <taxon>Dimargaritomycetes</taxon>
        <taxon>Dimargaritales</taxon>
        <taxon>Dimargaritaceae</taxon>
        <taxon>Tieghemiomyces</taxon>
    </lineage>
</organism>
<protein>
    <recommendedName>
        <fullName evidence="8">SRR1-like domain-containing protein</fullName>
    </recommendedName>
</protein>
<dbReference type="SUPFAM" id="SSF46934">
    <property type="entry name" value="UBA-like"/>
    <property type="match status" value="1"/>
</dbReference>
<evidence type="ECO:0000256" key="3">
    <source>
        <dbReference type="ARBA" id="ARBA00009856"/>
    </source>
</evidence>
<feature type="compositionally biased region" description="Basic residues" evidence="7">
    <location>
        <begin position="865"/>
        <end position="884"/>
    </location>
</feature>
<dbReference type="InterPro" id="IPR040044">
    <property type="entry name" value="SRR1L"/>
</dbReference>
<dbReference type="Pfam" id="PF06179">
    <property type="entry name" value="Med22"/>
    <property type="match status" value="1"/>
</dbReference>
<comment type="similarity">
    <text evidence="2">Belongs to the Mediator complex subunit 22 family.</text>
</comment>
<dbReference type="PANTHER" id="PTHR28626:SF3">
    <property type="entry name" value="SRR1-LIKE PROTEIN"/>
    <property type="match status" value="1"/>
</dbReference>
<dbReference type="GO" id="GO:0006357">
    <property type="term" value="P:regulation of transcription by RNA polymerase II"/>
    <property type="evidence" value="ECO:0007669"/>
    <property type="project" value="InterPro"/>
</dbReference>
<comment type="similarity">
    <text evidence="3">Belongs to the SRR1 family.</text>
</comment>
<accession>A0A9W8E0A7</accession>
<dbReference type="GO" id="GO:0016592">
    <property type="term" value="C:mediator complex"/>
    <property type="evidence" value="ECO:0007669"/>
    <property type="project" value="InterPro"/>
</dbReference>
<feature type="region of interest" description="Disordered" evidence="7">
    <location>
        <begin position="799"/>
        <end position="899"/>
    </location>
</feature>
<evidence type="ECO:0000313" key="9">
    <source>
        <dbReference type="EMBL" id="KAJ1926352.1"/>
    </source>
</evidence>
<evidence type="ECO:0000256" key="7">
    <source>
        <dbReference type="SAM" id="MobiDB-lite"/>
    </source>
</evidence>
<keyword evidence="5" id="KW-0804">Transcription</keyword>
<evidence type="ECO:0000313" key="10">
    <source>
        <dbReference type="Proteomes" id="UP001150569"/>
    </source>
</evidence>
<dbReference type="GO" id="GO:0003712">
    <property type="term" value="F:transcription coregulator activity"/>
    <property type="evidence" value="ECO:0007669"/>
    <property type="project" value="InterPro"/>
</dbReference>
<gene>
    <name evidence="9" type="ORF">IWQ60_003877</name>
</gene>
<name>A0A9W8E0A7_9FUNG</name>
<evidence type="ECO:0000256" key="6">
    <source>
        <dbReference type="ARBA" id="ARBA00023242"/>
    </source>
</evidence>
<evidence type="ECO:0000256" key="5">
    <source>
        <dbReference type="ARBA" id="ARBA00023163"/>
    </source>
</evidence>
<dbReference type="EMBL" id="JANBPT010000174">
    <property type="protein sequence ID" value="KAJ1926352.1"/>
    <property type="molecule type" value="Genomic_DNA"/>
</dbReference>
<evidence type="ECO:0000256" key="4">
    <source>
        <dbReference type="ARBA" id="ARBA00023015"/>
    </source>
</evidence>
<keyword evidence="10" id="KW-1185">Reference proteome</keyword>
<comment type="caution">
    <text evidence="9">The sequence shown here is derived from an EMBL/GenBank/DDBJ whole genome shotgun (WGS) entry which is preliminary data.</text>
</comment>
<keyword evidence="6" id="KW-0539">Nucleus</keyword>
<comment type="subcellular location">
    <subcellularLocation>
        <location evidence="1">Nucleus</location>
    </subcellularLocation>
</comment>
<feature type="domain" description="SRR1-like" evidence="8">
    <location>
        <begin position="984"/>
        <end position="1108"/>
    </location>
</feature>
<dbReference type="AlphaFoldDB" id="A0A9W8E0A7"/>
<reference evidence="9" key="1">
    <citation type="submission" date="2022-07" db="EMBL/GenBank/DDBJ databases">
        <title>Phylogenomic reconstructions and comparative analyses of Kickxellomycotina fungi.</title>
        <authorList>
            <person name="Reynolds N.K."/>
            <person name="Stajich J.E."/>
            <person name="Barry K."/>
            <person name="Grigoriev I.V."/>
            <person name="Crous P."/>
            <person name="Smith M.E."/>
        </authorList>
    </citation>
    <scope>NUCLEOTIDE SEQUENCE</scope>
    <source>
        <strain evidence="9">RSA 861</strain>
    </source>
</reference>
<dbReference type="PANTHER" id="PTHR28626">
    <property type="entry name" value="SRR1-LIKE PROTEIN"/>
    <property type="match status" value="1"/>
</dbReference>
<dbReference type="Gene3D" id="1.10.8.10">
    <property type="entry name" value="DNA helicase RuvA subunit, C-terminal domain"/>
    <property type="match status" value="1"/>
</dbReference>
<dbReference type="GO" id="GO:0005737">
    <property type="term" value="C:cytoplasm"/>
    <property type="evidence" value="ECO:0007669"/>
    <property type="project" value="TreeGrafter"/>
</dbReference>
<evidence type="ECO:0000256" key="1">
    <source>
        <dbReference type="ARBA" id="ARBA00004123"/>
    </source>
</evidence>
<evidence type="ECO:0000256" key="2">
    <source>
        <dbReference type="ARBA" id="ARBA00005942"/>
    </source>
</evidence>
<dbReference type="OrthoDB" id="203279at2759"/>
<dbReference type="Pfam" id="PF07985">
    <property type="entry name" value="SRR1"/>
    <property type="match status" value="1"/>
</dbReference>